<feature type="domain" description="NADH:quinone oxidoreductase/Mrp antiporter transmembrane" evidence="9">
    <location>
        <begin position="132"/>
        <end position="433"/>
    </location>
</feature>
<feature type="transmembrane region" description="Helical" evidence="8">
    <location>
        <begin position="139"/>
        <end position="156"/>
    </location>
</feature>
<feature type="transmembrane region" description="Helical" evidence="8">
    <location>
        <begin position="168"/>
        <end position="189"/>
    </location>
</feature>
<feature type="transmembrane region" description="Helical" evidence="8">
    <location>
        <begin position="421"/>
        <end position="443"/>
    </location>
</feature>
<evidence type="ECO:0000313" key="10">
    <source>
        <dbReference type="EMBL" id="CCH87070.1"/>
    </source>
</evidence>
<feature type="transmembrane region" description="Helical" evidence="8">
    <location>
        <begin position="116"/>
        <end position="133"/>
    </location>
</feature>
<dbReference type="eggNOG" id="COG1008">
    <property type="taxonomic scope" value="Bacteria"/>
</dbReference>
<dbReference type="NCBIfam" id="TIGR01972">
    <property type="entry name" value="NDH_I_M"/>
    <property type="match status" value="1"/>
</dbReference>
<keyword evidence="3 6" id="KW-0812">Transmembrane</keyword>
<dbReference type="AlphaFoldDB" id="I4EUK7"/>
<dbReference type="OrthoDB" id="9768329at2"/>
<comment type="similarity">
    <text evidence="2">Belongs to the complex I subunit 4 family.</text>
</comment>
<feature type="transmembrane region" description="Helical" evidence="8">
    <location>
        <begin position="312"/>
        <end position="332"/>
    </location>
</feature>
<dbReference type="GO" id="GO:0015990">
    <property type="term" value="P:electron transport coupled proton transport"/>
    <property type="evidence" value="ECO:0007669"/>
    <property type="project" value="TreeGrafter"/>
</dbReference>
<dbReference type="GO" id="GO:0016020">
    <property type="term" value="C:membrane"/>
    <property type="evidence" value="ECO:0007669"/>
    <property type="project" value="UniProtKB-SubCell"/>
</dbReference>
<evidence type="ECO:0000256" key="5">
    <source>
        <dbReference type="ARBA" id="ARBA00023136"/>
    </source>
</evidence>
<protein>
    <submittedName>
        <fullName evidence="10">NADH-quinone oxidoreductase subunit M</fullName>
        <ecNumber evidence="10">1.6.99.5</ecNumber>
    </submittedName>
</protein>
<proteinExistence type="inferred from homology"/>
<dbReference type="EMBL" id="FO203431">
    <property type="protein sequence ID" value="CCH87070.1"/>
    <property type="molecule type" value="Genomic_DNA"/>
</dbReference>
<dbReference type="PRINTS" id="PR01437">
    <property type="entry name" value="NUOXDRDTASE4"/>
</dbReference>
<dbReference type="GO" id="GO:0012505">
    <property type="term" value="C:endomembrane system"/>
    <property type="evidence" value="ECO:0007669"/>
    <property type="project" value="UniProtKB-SubCell"/>
</dbReference>
<dbReference type="HOGENOM" id="CLU_007100_4_4_11"/>
<feature type="transmembrane region" description="Helical" evidence="8">
    <location>
        <begin position="501"/>
        <end position="521"/>
    </location>
</feature>
<keyword evidence="5 8" id="KW-0472">Membrane</keyword>
<keyword evidence="4 8" id="KW-1133">Transmembrane helix</keyword>
<accession>I4EUK7</accession>
<feature type="transmembrane region" description="Helical" evidence="8">
    <location>
        <begin position="386"/>
        <end position="409"/>
    </location>
</feature>
<dbReference type="InterPro" id="IPR003918">
    <property type="entry name" value="NADH_UbQ_OxRdtase"/>
</dbReference>
<evidence type="ECO:0000256" key="4">
    <source>
        <dbReference type="ARBA" id="ARBA00022989"/>
    </source>
</evidence>
<sequence>MLLTVVVLLPLAAAVLLLAVPALAGRAAIGVWIAASAADLALVAWMWWRYDPGQGATGVVGNLAYDVDLQWIPTVDAGYHIGVDGLSLPLLALTGVLFLACAVWSLREPDRPRTQAALFLFLQTACLGTFAALDLILFFVFFDLTIVGMYFVIAGWGHGNPRRSALKFFLYTFVGSLALLIGFIGLFLGSEERTFDMVALARNPPLTDSPLAGGLVLLAIGLGLAVKTPLFPFHTWLPDAHTDAPAAGSAILAGILLKLGTYGFVRIAMPILPDAWQRWAMVVVVVGVISVLWGAFVALAQTDVKRMIAYTSVNHMGYVLLGLGAAGLVGQADEEARTIATVGALYQMVSHGLLTGALFLLSGVLWSRGRTYAFDRWGGLARPAPVFAALLAVAAFGSLGLPGFASFIAEFQIFTGALQAAPVATVLAVTGILVTAGLFLVALQRLLTGPTAVPPVGEDCSPDDDAGDVALSSRPTEDGATATAVRPHTTTGMRDMHRTELAAVVPLLVLAVLLGLFPRALLDVIEPAAAAVAQLVSR</sequence>
<feature type="transmembrane region" description="Helical" evidence="8">
    <location>
        <begin position="246"/>
        <end position="267"/>
    </location>
</feature>
<feature type="transmembrane region" description="Helical" evidence="8">
    <location>
        <begin position="344"/>
        <end position="366"/>
    </location>
</feature>
<dbReference type="Pfam" id="PF00361">
    <property type="entry name" value="Proton_antipo_M"/>
    <property type="match status" value="1"/>
</dbReference>
<evidence type="ECO:0000256" key="3">
    <source>
        <dbReference type="ARBA" id="ARBA00022692"/>
    </source>
</evidence>
<dbReference type="PANTHER" id="PTHR43507">
    <property type="entry name" value="NADH-UBIQUINONE OXIDOREDUCTASE CHAIN 4"/>
    <property type="match status" value="1"/>
</dbReference>
<feature type="transmembrane region" description="Helical" evidence="8">
    <location>
        <begin position="279"/>
        <end position="300"/>
    </location>
</feature>
<dbReference type="OMA" id="CSSVSHM"/>
<feature type="region of interest" description="Disordered" evidence="7">
    <location>
        <begin position="456"/>
        <end position="492"/>
    </location>
</feature>
<evidence type="ECO:0000256" key="1">
    <source>
        <dbReference type="ARBA" id="ARBA00004127"/>
    </source>
</evidence>
<keyword evidence="11" id="KW-1185">Reference proteome</keyword>
<reference evidence="10 11" key="1">
    <citation type="journal article" date="2012" name="J. Bacteriol.">
        <title>Genome Sequence of Radiation-Resistant Modestobacter marinus Strain BC501, a Representative Actinobacterium That Thrives on Calcareous Stone Surfaces.</title>
        <authorList>
            <person name="Normand P."/>
            <person name="Gury J."/>
            <person name="Pujic P."/>
            <person name="Chouaia B."/>
            <person name="Crotti E."/>
            <person name="Brusetti L."/>
            <person name="Daffonchio D."/>
            <person name="Vacherie B."/>
            <person name="Barbe V."/>
            <person name="Medigue C."/>
            <person name="Calteau A."/>
            <person name="Ghodhbane-Gtari F."/>
            <person name="Essoussi I."/>
            <person name="Nouioui I."/>
            <person name="Abbassi-Ghozzi I."/>
            <person name="Gtari M."/>
        </authorList>
    </citation>
    <scope>NUCLEOTIDE SEQUENCE [LARGE SCALE GENOMIC DNA]</scope>
    <source>
        <strain evidence="11">BC 501</strain>
    </source>
</reference>
<feature type="transmembrane region" description="Helical" evidence="8">
    <location>
        <begin position="209"/>
        <end position="226"/>
    </location>
</feature>
<dbReference type="KEGG" id="mmar:MODMU_1627"/>
<evidence type="ECO:0000259" key="9">
    <source>
        <dbReference type="Pfam" id="PF00361"/>
    </source>
</evidence>
<organism evidence="10 11">
    <name type="scientific">Modestobacter italicus (strain DSM 44449 / CECT 9708 / BC 501)</name>
    <dbReference type="NCBI Taxonomy" id="2732864"/>
    <lineage>
        <taxon>Bacteria</taxon>
        <taxon>Bacillati</taxon>
        <taxon>Actinomycetota</taxon>
        <taxon>Actinomycetes</taxon>
        <taxon>Geodermatophilales</taxon>
        <taxon>Geodermatophilaceae</taxon>
        <taxon>Modestobacter</taxon>
    </lineage>
</organism>
<dbReference type="GO" id="GO:0042773">
    <property type="term" value="P:ATP synthesis coupled electron transport"/>
    <property type="evidence" value="ECO:0007669"/>
    <property type="project" value="InterPro"/>
</dbReference>
<evidence type="ECO:0000256" key="6">
    <source>
        <dbReference type="RuleBase" id="RU000320"/>
    </source>
</evidence>
<evidence type="ECO:0000256" key="7">
    <source>
        <dbReference type="SAM" id="MobiDB-lite"/>
    </source>
</evidence>
<dbReference type="PANTHER" id="PTHR43507:SF1">
    <property type="entry name" value="NADH-UBIQUINONE OXIDOREDUCTASE CHAIN 4"/>
    <property type="match status" value="1"/>
</dbReference>
<name>I4EUK7_MODI5</name>
<evidence type="ECO:0000313" key="11">
    <source>
        <dbReference type="Proteomes" id="UP000006461"/>
    </source>
</evidence>
<dbReference type="InterPro" id="IPR010227">
    <property type="entry name" value="NADH_Q_OxRdtase_chainM/4"/>
</dbReference>
<evidence type="ECO:0000256" key="8">
    <source>
        <dbReference type="SAM" id="Phobius"/>
    </source>
</evidence>
<feature type="transmembrane region" description="Helical" evidence="8">
    <location>
        <begin position="86"/>
        <end position="104"/>
    </location>
</feature>
<dbReference type="GO" id="GO:0048039">
    <property type="term" value="F:ubiquinone binding"/>
    <property type="evidence" value="ECO:0007669"/>
    <property type="project" value="TreeGrafter"/>
</dbReference>
<dbReference type="EC" id="1.6.99.5" evidence="10"/>
<dbReference type="Proteomes" id="UP000006461">
    <property type="component" value="Chromosome"/>
</dbReference>
<keyword evidence="10" id="KW-0560">Oxidoreductase</keyword>
<comment type="subcellular location">
    <subcellularLocation>
        <location evidence="1">Endomembrane system</location>
        <topology evidence="1">Multi-pass membrane protein</topology>
    </subcellularLocation>
    <subcellularLocation>
        <location evidence="6">Membrane</location>
        <topology evidence="6">Multi-pass membrane protein</topology>
    </subcellularLocation>
</comment>
<dbReference type="InterPro" id="IPR001750">
    <property type="entry name" value="ND/Mrp_TM"/>
</dbReference>
<dbReference type="STRING" id="477641.MODMU_1627"/>
<dbReference type="PATRIC" id="fig|477641.3.peg.1540"/>
<gene>
    <name evidence="10" type="primary">nuoM</name>
    <name evidence="10" type="ordered locus">MODMU_1627</name>
</gene>
<dbReference type="GO" id="GO:0008137">
    <property type="term" value="F:NADH dehydrogenase (ubiquinone) activity"/>
    <property type="evidence" value="ECO:0007669"/>
    <property type="project" value="InterPro"/>
</dbReference>
<evidence type="ECO:0000256" key="2">
    <source>
        <dbReference type="ARBA" id="ARBA00009025"/>
    </source>
</evidence>
<dbReference type="GO" id="GO:0003954">
    <property type="term" value="F:NADH dehydrogenase activity"/>
    <property type="evidence" value="ECO:0007669"/>
    <property type="project" value="TreeGrafter"/>
</dbReference>